<feature type="transmembrane region" description="Helical" evidence="2">
    <location>
        <begin position="260"/>
        <end position="283"/>
    </location>
</feature>
<feature type="region of interest" description="Disordered" evidence="1">
    <location>
        <begin position="196"/>
        <end position="219"/>
    </location>
</feature>
<feature type="compositionally biased region" description="Basic and acidic residues" evidence="1">
    <location>
        <begin position="209"/>
        <end position="219"/>
    </location>
</feature>
<evidence type="ECO:0000256" key="2">
    <source>
        <dbReference type="SAM" id="Phobius"/>
    </source>
</evidence>
<sequence length="402" mass="44761">MINTRSMILRVSFSLVVVLLLLAASLKQEAAAHAYSASYTKLDLTKSVTLMTYTLDELSAIELVGGDEDGNGMFDQGEFDAVKEQLAALLNDHLILKIGVEPKSWSQLNSFVLERRGDESKVILTVQYPPVSNMLPLSLTDTLYNDDKKTNYVDLLTIHYGQQKSTAALSAGNRTWAIALSGEEYSALSQDMSQQSLPYETEGTSKTQETQEQHSQKETTHVTSSWLSFLKLGMNHILGGYDHLLFLFSLLIARQTFKQYAAMITAFTIAHSVTLSLTVLGFINISPTIVEPLIALSICFVAADNIMRPNVSRRWMLTFFFGLIHGMGFADILKEMELPNNQLAEDLISFNIGIEIVQLVIVLALVPLLYRLHRYKFSRQVVIGGSGLALLMGAIWLIERLK</sequence>
<evidence type="ECO:0000256" key="1">
    <source>
        <dbReference type="SAM" id="MobiDB-lite"/>
    </source>
</evidence>
<keyword evidence="2" id="KW-0472">Membrane</keyword>
<organism evidence="4 5">
    <name type="scientific">Cohnella silvisoli</name>
    <dbReference type="NCBI Taxonomy" id="2873699"/>
    <lineage>
        <taxon>Bacteria</taxon>
        <taxon>Bacillati</taxon>
        <taxon>Bacillota</taxon>
        <taxon>Bacilli</taxon>
        <taxon>Bacillales</taxon>
        <taxon>Paenibacillaceae</taxon>
        <taxon>Cohnella</taxon>
    </lineage>
</organism>
<keyword evidence="3" id="KW-0732">Signal</keyword>
<dbReference type="RefSeq" id="WP_232190250.1">
    <property type="nucleotide sequence ID" value="NZ_JAIOAP010000030.1"/>
</dbReference>
<evidence type="ECO:0000313" key="4">
    <source>
        <dbReference type="EMBL" id="MEQ4487145.1"/>
    </source>
</evidence>
<gene>
    <name evidence="4" type="ORF">QJS35_32685</name>
</gene>
<keyword evidence="5" id="KW-1185">Reference proteome</keyword>
<name>A0ABV1L478_9BACL</name>
<evidence type="ECO:0000313" key="5">
    <source>
        <dbReference type="Proteomes" id="UP001493487"/>
    </source>
</evidence>
<evidence type="ECO:0000256" key="3">
    <source>
        <dbReference type="SAM" id="SignalP"/>
    </source>
</evidence>
<keyword evidence="2" id="KW-0812">Transmembrane</keyword>
<accession>A0ABV1L478</accession>
<feature type="signal peptide" evidence="3">
    <location>
        <begin position="1"/>
        <end position="30"/>
    </location>
</feature>
<dbReference type="InterPro" id="IPR032809">
    <property type="entry name" value="Put_HupE_UreJ"/>
</dbReference>
<proteinExistence type="predicted"/>
<dbReference type="EMBL" id="JASKHM010000030">
    <property type="protein sequence ID" value="MEQ4487145.1"/>
    <property type="molecule type" value="Genomic_DNA"/>
</dbReference>
<comment type="caution">
    <text evidence="4">The sequence shown here is derived from an EMBL/GenBank/DDBJ whole genome shotgun (WGS) entry which is preliminary data.</text>
</comment>
<feature type="chain" id="PRO_5047497421" evidence="3">
    <location>
        <begin position="31"/>
        <end position="402"/>
    </location>
</feature>
<dbReference type="Proteomes" id="UP001493487">
    <property type="component" value="Unassembled WGS sequence"/>
</dbReference>
<protein>
    <submittedName>
        <fullName evidence="4">HupE/UreJ family protein</fullName>
    </submittedName>
</protein>
<dbReference type="Pfam" id="PF13795">
    <property type="entry name" value="HupE_UreJ_2"/>
    <property type="match status" value="1"/>
</dbReference>
<reference evidence="4 5" key="1">
    <citation type="journal article" date="2023" name="Genome Announc.">
        <title>Pan-Genome Analyses of the Genus Cohnella and Proposal of the Novel Species Cohnella silvisoli sp. nov., Isolated from Forest Soil.</title>
        <authorList>
            <person name="Wang C."/>
            <person name="Mao L."/>
            <person name="Bao G."/>
            <person name="Zhu H."/>
        </authorList>
    </citation>
    <scope>NUCLEOTIDE SEQUENCE [LARGE SCALE GENOMIC DNA]</scope>
    <source>
        <strain evidence="4 5">NL03-T5-1</strain>
    </source>
</reference>
<feature type="transmembrane region" description="Helical" evidence="2">
    <location>
        <begin position="314"/>
        <end position="333"/>
    </location>
</feature>
<keyword evidence="2" id="KW-1133">Transmembrane helix</keyword>
<feature type="transmembrane region" description="Helical" evidence="2">
    <location>
        <begin position="348"/>
        <end position="369"/>
    </location>
</feature>
<feature type="compositionally biased region" description="Polar residues" evidence="1">
    <location>
        <begin position="196"/>
        <end position="208"/>
    </location>
</feature>
<feature type="transmembrane region" description="Helical" evidence="2">
    <location>
        <begin position="381"/>
        <end position="398"/>
    </location>
</feature>